<comment type="caution">
    <text evidence="2">The sequence shown here is derived from an EMBL/GenBank/DDBJ whole genome shotgun (WGS) entry which is preliminary data.</text>
</comment>
<dbReference type="Gene3D" id="1.10.10.10">
    <property type="entry name" value="Winged helix-like DNA-binding domain superfamily/Winged helix DNA-binding domain"/>
    <property type="match status" value="1"/>
</dbReference>
<protein>
    <recommendedName>
        <fullName evidence="4">Transcriptional regulator</fullName>
    </recommendedName>
</protein>
<evidence type="ECO:0000313" key="3">
    <source>
        <dbReference type="Proteomes" id="UP000521379"/>
    </source>
</evidence>
<feature type="compositionally biased region" description="Polar residues" evidence="1">
    <location>
        <begin position="135"/>
        <end position="150"/>
    </location>
</feature>
<proteinExistence type="predicted"/>
<accession>A0A846U7T2</accession>
<evidence type="ECO:0000313" key="2">
    <source>
        <dbReference type="EMBL" id="NKE09656.1"/>
    </source>
</evidence>
<evidence type="ECO:0008006" key="4">
    <source>
        <dbReference type="Google" id="ProtNLM"/>
    </source>
</evidence>
<reference evidence="2 3" key="1">
    <citation type="submission" date="2020-02" db="EMBL/GenBank/DDBJ databases">
        <authorList>
            <person name="Sun Q."/>
        </authorList>
    </citation>
    <scope>NUCLEOTIDE SEQUENCE [LARGE SCALE GENOMIC DNA]</scope>
    <source>
        <strain evidence="2 3">YIM 13062</strain>
    </source>
</reference>
<dbReference type="SUPFAM" id="SSF46785">
    <property type="entry name" value="Winged helix' DNA-binding domain"/>
    <property type="match status" value="1"/>
</dbReference>
<dbReference type="EMBL" id="JAAVUN010000010">
    <property type="protein sequence ID" value="NKE09656.1"/>
    <property type="molecule type" value="Genomic_DNA"/>
</dbReference>
<organism evidence="2 3">
    <name type="scientific">Kocuria subflava</name>
    <dbReference type="NCBI Taxonomy" id="1736139"/>
    <lineage>
        <taxon>Bacteria</taxon>
        <taxon>Bacillati</taxon>
        <taxon>Actinomycetota</taxon>
        <taxon>Actinomycetes</taxon>
        <taxon>Micrococcales</taxon>
        <taxon>Micrococcaceae</taxon>
        <taxon>Kocuria</taxon>
    </lineage>
</organism>
<feature type="region of interest" description="Disordered" evidence="1">
    <location>
        <begin position="128"/>
        <end position="156"/>
    </location>
</feature>
<dbReference type="AlphaFoldDB" id="A0A846U7T2"/>
<keyword evidence="3" id="KW-1185">Reference proteome</keyword>
<dbReference type="Proteomes" id="UP000521379">
    <property type="component" value="Unassembled WGS sequence"/>
</dbReference>
<evidence type="ECO:0000256" key="1">
    <source>
        <dbReference type="SAM" id="MobiDB-lite"/>
    </source>
</evidence>
<dbReference type="RefSeq" id="WP_119932749.1">
    <property type="nucleotide sequence ID" value="NZ_JAAVUN010000010.1"/>
</dbReference>
<name>A0A846U7T2_9MICC</name>
<dbReference type="InterPro" id="IPR036388">
    <property type="entry name" value="WH-like_DNA-bd_sf"/>
</dbReference>
<dbReference type="InterPro" id="IPR036390">
    <property type="entry name" value="WH_DNA-bd_sf"/>
</dbReference>
<gene>
    <name evidence="2" type="ORF">GTW58_06850</name>
</gene>
<sequence length="245" mass="26049">MQDFGPRPTPHPANTTPAQYKVLRTVAALGGRDIRHADIAKTLGGHPNAVRPHLEALVSAQLLSAGEIRDGHRGRPPRIYHVTSKGHAALSQHTAAGNGALVGALTAFMLTSGHGPEDAHRVGRIWGDALEDSPHSPTNDGDATPISRSTPAADAPTQAVTRVVDVMDSLGFEPDLQAVESGHTVTLKACPMLELAQQNPEFICRIHEGLIAGVMEREGTPAQVHLHPFATQTACQVHITPQRQL</sequence>